<protein>
    <submittedName>
        <fullName evidence="3">Uncharacterized protein</fullName>
    </submittedName>
</protein>
<feature type="region of interest" description="Disordered" evidence="1">
    <location>
        <begin position="622"/>
        <end position="645"/>
    </location>
</feature>
<sequence length="1095" mass="112429">MAEHPGGHWGPAPPGTPAVHKPNFAAALDSSSTTISSNSSSNIAARQQAYSGASSAGPSILSPRPPGTAPHGHPRSNVAIQRFAAALDAAGLADPVVRALALKHTADAVSSSSNSTEGSAVGNASSSNRFSHAAQHQPRFPASDGQSLRQVAKEVQEFASAVSAAGLANPTFMAMAVPAPDAAAAAPNTTHPDLHTASSNTSSTIRAMGSGQLTGISAAGIIAPLRSSDYGTLHGDWTADHSNASSATGEAMANTWARSRWRPGCRVAATAEEPWDDQPAAEPASDEGDSVAGEPQFWLSPLPDKQQQQQQQQHGQLGECSYASTRSSMSAGTAADSLQPVLLEGLSKWPSAVCQSADHEGQQYYGRGSECCVAAADAAHNQQEQLTVERLLAAVDLQQQQQQLSAGLNDLLQMDGASSGGLSEDLQQQAQVGRRGSAAGAAVAAAGVAAAAAIGGLKNMLASAGRRISLGQHAQPAQLPVEDASSSEHASKPSSATWYKSCQQELEQQQQQQQQQQDGHRAAAQPGLGLRHRISSGAAAAAAAVAAAAGGCVSSSAGPAGRRDSFGSGVASNQERGSCDSSSSSTHSTASSALSDGPAAASHAPWSLAAIFCCGLRPTAARSTASSSRDGKHSTSGEGSSRQGASRRKRAGLFLLLTALVLIAACGMGVGVYFGMTKQPKERRARAAAASAAGALRAGGSSADAAAAAAAVGPVAPMNFQVVLAVPAVSAEQGCSTWFSNEERLDQYKSIFAASYTAALQQHVPESAITSINCAGSAVYTVVYTSGSSNTTTSLPAAAAEVAPAGSETFAEAAGAAASQPSRHLLAEPSTNSTRGTRALTLQFVRQSPLSLVEVVTRFRLPAPASHAERTAIAEAVVTGSSAILSGPMSEFFKVPSALMNFMPWSNNNNNINNNADNLEMGSQSLGTQPTIVPSVSYSAAPTCLFPLTKTNSMADDEGRLWSMMAGKECVFRPAAAPIPKPVVSWSDAPLCDDEADENNSVVDDSGRLWGWQDGASCAFKRSDSARPSSHGRSGKRMAASSRSETPGRVSVVWEAAPSCSFSPSKANAMPDTRGRLWGWEDGKSCVFRWQSLPA</sequence>
<keyword evidence="2" id="KW-0472">Membrane</keyword>
<evidence type="ECO:0000313" key="4">
    <source>
        <dbReference type="Proteomes" id="UP000256970"/>
    </source>
</evidence>
<feature type="region of interest" description="Disordered" evidence="1">
    <location>
        <begin position="553"/>
        <end position="598"/>
    </location>
</feature>
<evidence type="ECO:0000256" key="1">
    <source>
        <dbReference type="SAM" id="MobiDB-lite"/>
    </source>
</evidence>
<keyword evidence="2" id="KW-1133">Transmembrane helix</keyword>
<feature type="region of interest" description="Disordered" evidence="1">
    <location>
        <begin position="106"/>
        <end position="148"/>
    </location>
</feature>
<feature type="transmembrane region" description="Helical" evidence="2">
    <location>
        <begin position="438"/>
        <end position="457"/>
    </location>
</feature>
<evidence type="ECO:0000256" key="2">
    <source>
        <dbReference type="SAM" id="Phobius"/>
    </source>
</evidence>
<organism evidence="3 4">
    <name type="scientific">Tetradesmus obliquus</name>
    <name type="common">Green alga</name>
    <name type="synonym">Acutodesmus obliquus</name>
    <dbReference type="NCBI Taxonomy" id="3088"/>
    <lineage>
        <taxon>Eukaryota</taxon>
        <taxon>Viridiplantae</taxon>
        <taxon>Chlorophyta</taxon>
        <taxon>core chlorophytes</taxon>
        <taxon>Chlorophyceae</taxon>
        <taxon>CS clade</taxon>
        <taxon>Sphaeropleales</taxon>
        <taxon>Scenedesmaceae</taxon>
        <taxon>Tetradesmus</taxon>
    </lineage>
</organism>
<keyword evidence="4" id="KW-1185">Reference proteome</keyword>
<feature type="compositionally biased region" description="Low complexity" evidence="1">
    <location>
        <begin position="579"/>
        <end position="598"/>
    </location>
</feature>
<accession>A0A383VEB4</accession>
<feature type="region of interest" description="Disordered" evidence="1">
    <location>
        <begin position="271"/>
        <end position="324"/>
    </location>
</feature>
<feature type="compositionally biased region" description="Polar residues" evidence="1">
    <location>
        <begin position="108"/>
        <end position="130"/>
    </location>
</feature>
<feature type="compositionally biased region" description="Low complexity" evidence="1">
    <location>
        <begin position="503"/>
        <end position="517"/>
    </location>
</feature>
<keyword evidence="2" id="KW-0812">Transmembrane</keyword>
<dbReference type="EMBL" id="FNXT01000352">
    <property type="protein sequence ID" value="SZX63895.1"/>
    <property type="molecule type" value="Genomic_DNA"/>
</dbReference>
<name>A0A383VEB4_TETOB</name>
<reference evidence="3 4" key="1">
    <citation type="submission" date="2016-10" db="EMBL/GenBank/DDBJ databases">
        <authorList>
            <person name="Cai Z."/>
        </authorList>
    </citation>
    <scope>NUCLEOTIDE SEQUENCE [LARGE SCALE GENOMIC DNA]</scope>
</reference>
<feature type="region of interest" description="Disordered" evidence="1">
    <location>
        <begin position="1"/>
        <end position="75"/>
    </location>
</feature>
<feature type="compositionally biased region" description="Low complexity" evidence="1">
    <location>
        <begin position="30"/>
        <end position="43"/>
    </location>
</feature>
<dbReference type="AlphaFoldDB" id="A0A383VEB4"/>
<proteinExistence type="predicted"/>
<dbReference type="STRING" id="3088.A0A383VEB4"/>
<dbReference type="Proteomes" id="UP000256970">
    <property type="component" value="Unassembled WGS sequence"/>
</dbReference>
<feature type="region of interest" description="Disordered" evidence="1">
    <location>
        <begin position="1021"/>
        <end position="1048"/>
    </location>
</feature>
<feature type="compositionally biased region" description="Polar residues" evidence="1">
    <location>
        <begin position="44"/>
        <end position="57"/>
    </location>
</feature>
<evidence type="ECO:0000313" key="3">
    <source>
        <dbReference type="EMBL" id="SZX63895.1"/>
    </source>
</evidence>
<feature type="region of interest" description="Disordered" evidence="1">
    <location>
        <begin position="473"/>
        <end position="524"/>
    </location>
</feature>
<gene>
    <name evidence="3" type="ORF">BQ4739_LOCUS4434</name>
</gene>
<feature type="transmembrane region" description="Helical" evidence="2">
    <location>
        <begin position="651"/>
        <end position="676"/>
    </location>
</feature>